<evidence type="ECO:0000313" key="12">
    <source>
        <dbReference type="Proteomes" id="UP000005226"/>
    </source>
</evidence>
<dbReference type="InParanoid" id="A0A674N3H5"/>
<keyword evidence="12" id="KW-1185">Reference proteome</keyword>
<name>A0A674N3H5_TAKRU</name>
<feature type="chain" id="PRO_5025341628" evidence="9">
    <location>
        <begin position="20"/>
        <end position="468"/>
    </location>
</feature>
<feature type="signal peptide" evidence="9">
    <location>
        <begin position="1"/>
        <end position="19"/>
    </location>
</feature>
<keyword evidence="5" id="KW-1015">Disulfide bond</keyword>
<proteinExistence type="predicted"/>
<evidence type="ECO:0000256" key="7">
    <source>
        <dbReference type="PROSITE-ProRule" id="PRU01011"/>
    </source>
</evidence>
<feature type="repeat" description="Hemopexin" evidence="7">
    <location>
        <begin position="192"/>
        <end position="239"/>
    </location>
</feature>
<dbReference type="GO" id="GO:0033627">
    <property type="term" value="P:cell adhesion mediated by integrin"/>
    <property type="evidence" value="ECO:0007669"/>
    <property type="project" value="TreeGrafter"/>
</dbReference>
<protein>
    <submittedName>
        <fullName evidence="11">Vitronectin b</fullName>
    </submittedName>
</protein>
<dbReference type="SMART" id="SM00120">
    <property type="entry name" value="HX"/>
    <property type="match status" value="4"/>
</dbReference>
<keyword evidence="4" id="KW-0677">Repeat</keyword>
<evidence type="ECO:0000256" key="5">
    <source>
        <dbReference type="ARBA" id="ARBA00023157"/>
    </source>
</evidence>
<reference evidence="11 12" key="1">
    <citation type="journal article" date="2011" name="Genome Biol. Evol.">
        <title>Integration of the genetic map and genome assembly of fugu facilitates insights into distinct features of genome evolution in teleosts and mammals.</title>
        <authorList>
            <person name="Kai W."/>
            <person name="Kikuchi K."/>
            <person name="Tohari S."/>
            <person name="Chew A.K."/>
            <person name="Tay A."/>
            <person name="Fujiwara A."/>
            <person name="Hosoya S."/>
            <person name="Suetake H."/>
            <person name="Naruse K."/>
            <person name="Brenner S."/>
            <person name="Suzuki Y."/>
            <person name="Venkatesh B."/>
        </authorList>
    </citation>
    <scope>NUCLEOTIDE SEQUENCE [LARGE SCALE GENOMIC DNA]</scope>
</reference>
<dbReference type="OMA" id="FYTICPR"/>
<dbReference type="Pfam" id="PF01033">
    <property type="entry name" value="Somatomedin_B"/>
    <property type="match status" value="1"/>
</dbReference>
<dbReference type="GO" id="GO:0005178">
    <property type="term" value="F:integrin binding"/>
    <property type="evidence" value="ECO:0007669"/>
    <property type="project" value="TreeGrafter"/>
</dbReference>
<evidence type="ECO:0000256" key="6">
    <source>
        <dbReference type="ARBA" id="ARBA00023180"/>
    </source>
</evidence>
<dbReference type="GO" id="GO:0005044">
    <property type="term" value="F:scavenger receptor activity"/>
    <property type="evidence" value="ECO:0007669"/>
    <property type="project" value="InterPro"/>
</dbReference>
<dbReference type="PROSITE" id="PS00024">
    <property type="entry name" value="HEMOPEXIN"/>
    <property type="match status" value="1"/>
</dbReference>
<dbReference type="InterPro" id="IPR018486">
    <property type="entry name" value="Hemopexin_CS"/>
</dbReference>
<evidence type="ECO:0000256" key="8">
    <source>
        <dbReference type="SAM" id="MobiDB-lite"/>
    </source>
</evidence>
<feature type="region of interest" description="Disordered" evidence="8">
    <location>
        <begin position="346"/>
        <end position="376"/>
    </location>
</feature>
<dbReference type="GO" id="GO:0030247">
    <property type="term" value="F:polysaccharide binding"/>
    <property type="evidence" value="ECO:0007669"/>
    <property type="project" value="InterPro"/>
</dbReference>
<keyword evidence="3 9" id="KW-0732">Signal</keyword>
<dbReference type="AlphaFoldDB" id="A0A674N3H5"/>
<keyword evidence="2" id="KW-0964">Secreted</keyword>
<dbReference type="GO" id="GO:0050840">
    <property type="term" value="F:extracellular matrix binding"/>
    <property type="evidence" value="ECO:0007669"/>
    <property type="project" value="TreeGrafter"/>
</dbReference>
<dbReference type="GO" id="GO:0007160">
    <property type="term" value="P:cell-matrix adhesion"/>
    <property type="evidence" value="ECO:0007669"/>
    <property type="project" value="TreeGrafter"/>
</dbReference>
<dbReference type="GeneTree" id="ENSGT00530000063751"/>
<feature type="domain" description="SMB" evidence="10">
    <location>
        <begin position="20"/>
        <end position="61"/>
    </location>
</feature>
<evidence type="ECO:0000313" key="11">
    <source>
        <dbReference type="Ensembl" id="ENSTRUP00000067819.1"/>
    </source>
</evidence>
<dbReference type="InterPro" id="IPR018487">
    <property type="entry name" value="Hemopexin-like_repeat"/>
</dbReference>
<accession>A0A674N3H5</accession>
<dbReference type="CDD" id="cd00094">
    <property type="entry name" value="HX"/>
    <property type="match status" value="1"/>
</dbReference>
<dbReference type="InterPro" id="IPR000585">
    <property type="entry name" value="Hemopexin-like_dom"/>
</dbReference>
<evidence type="ECO:0000256" key="4">
    <source>
        <dbReference type="ARBA" id="ARBA00022737"/>
    </source>
</evidence>
<dbReference type="InterPro" id="IPR020436">
    <property type="entry name" value="SMB_chordata"/>
</dbReference>
<evidence type="ECO:0000256" key="3">
    <source>
        <dbReference type="ARBA" id="ARBA00022729"/>
    </source>
</evidence>
<dbReference type="Gene3D" id="2.110.10.10">
    <property type="entry name" value="Hemopexin-like domain"/>
    <property type="match status" value="2"/>
</dbReference>
<reference evidence="11" key="3">
    <citation type="submission" date="2025-09" db="UniProtKB">
        <authorList>
            <consortium name="Ensembl"/>
        </authorList>
    </citation>
    <scope>IDENTIFICATION</scope>
</reference>
<dbReference type="SUPFAM" id="SSF90188">
    <property type="entry name" value="Somatomedin B domain"/>
    <property type="match status" value="1"/>
</dbReference>
<dbReference type="PANTHER" id="PTHR22917:SF3">
    <property type="entry name" value="VITRONECTIN"/>
    <property type="match status" value="1"/>
</dbReference>
<dbReference type="PROSITE" id="PS50958">
    <property type="entry name" value="SMB_2"/>
    <property type="match status" value="1"/>
</dbReference>
<dbReference type="PROSITE" id="PS51642">
    <property type="entry name" value="HEMOPEXIN_2"/>
    <property type="match status" value="4"/>
</dbReference>
<organism evidence="11 12">
    <name type="scientific">Takifugu rubripes</name>
    <name type="common">Japanese pufferfish</name>
    <name type="synonym">Fugu rubripes</name>
    <dbReference type="NCBI Taxonomy" id="31033"/>
    <lineage>
        <taxon>Eukaryota</taxon>
        <taxon>Metazoa</taxon>
        <taxon>Chordata</taxon>
        <taxon>Craniata</taxon>
        <taxon>Vertebrata</taxon>
        <taxon>Euteleostomi</taxon>
        <taxon>Actinopterygii</taxon>
        <taxon>Neopterygii</taxon>
        <taxon>Teleostei</taxon>
        <taxon>Neoteleostei</taxon>
        <taxon>Acanthomorphata</taxon>
        <taxon>Eupercaria</taxon>
        <taxon>Tetraodontiformes</taxon>
        <taxon>Tetradontoidea</taxon>
        <taxon>Tetraodontidae</taxon>
        <taxon>Takifugu</taxon>
    </lineage>
</organism>
<dbReference type="SMART" id="SM00201">
    <property type="entry name" value="SO"/>
    <property type="match status" value="1"/>
</dbReference>
<evidence type="ECO:0000256" key="1">
    <source>
        <dbReference type="ARBA" id="ARBA00004613"/>
    </source>
</evidence>
<dbReference type="Pfam" id="PF00045">
    <property type="entry name" value="Hemopexin"/>
    <property type="match status" value="2"/>
</dbReference>
<dbReference type="Proteomes" id="UP000005226">
    <property type="component" value="Chromosome 15"/>
</dbReference>
<feature type="repeat" description="Hemopexin" evidence="7">
    <location>
        <begin position="147"/>
        <end position="191"/>
    </location>
</feature>
<dbReference type="PROSITE" id="PS00524">
    <property type="entry name" value="SMB_1"/>
    <property type="match status" value="1"/>
</dbReference>
<dbReference type="SUPFAM" id="SSF50923">
    <property type="entry name" value="Hemopexin-like domain"/>
    <property type="match status" value="1"/>
</dbReference>
<dbReference type="Gene3D" id="4.10.410.20">
    <property type="match status" value="1"/>
</dbReference>
<gene>
    <name evidence="11" type="primary">vtnb</name>
</gene>
<dbReference type="InterPro" id="IPR036024">
    <property type="entry name" value="Somatomedin_B-like_dom_sf"/>
</dbReference>
<evidence type="ECO:0000256" key="2">
    <source>
        <dbReference type="ARBA" id="ARBA00022525"/>
    </source>
</evidence>
<dbReference type="PANTHER" id="PTHR22917">
    <property type="entry name" value="HEMOPEXIN DOMAIN-CONTAINING PROTEIN"/>
    <property type="match status" value="1"/>
</dbReference>
<keyword evidence="6" id="KW-0325">Glycoprotein</keyword>
<sequence>MKLGVVLLSLVLLLDKVFAAEESCVGRCGSFNPRSKCQCDSMCTYYESCCVDFYTICPKKSQCRSTLIIRVNFTVLTTSINIRLPLVSRGDTFSETEEVTEAATTPPETTAAPTVGTLAATTPTPLTPNTPDPTFLPVDAHAAPCSGRPFDAFLQLKNTSIYAFRGEYFFELDEKSILPGYPKLIQDVWGIPGPIDAAFTRINCHGKSYIFKGSQYWRFDGDVMDEDYPRNISVGFGDVPDGVDAAFAVPAPSHRGKEKAYFFKEDRYYQYEFKHQPSHEECVEMNKASPSILFRRYNDLFCDQTWEDLFTELFGGPVSSHHLGPRQTSQDWGIRPPVDAAMVGKVFLGPKPTSPPPARRRSNRRRKPSRRRTQRRRQSRFVYLYDLWDYDYWFGDYSTEGTTKQKHQSTPVQNVYFFMKDKYYRVDLQTKRVDSAIPPYPRSIAKYWLGCEAEEPFDAPRAEKKHSF</sequence>
<dbReference type="Ensembl" id="ENSTRUT00000068212.1">
    <property type="protein sequence ID" value="ENSTRUP00000067819.1"/>
    <property type="gene ID" value="ENSTRUG00000012463.3"/>
</dbReference>
<reference evidence="11" key="2">
    <citation type="submission" date="2025-08" db="UniProtKB">
        <authorList>
            <consortium name="Ensembl"/>
        </authorList>
    </citation>
    <scope>IDENTIFICATION</scope>
</reference>
<dbReference type="InterPro" id="IPR001212">
    <property type="entry name" value="Somatomedin_B_dom"/>
</dbReference>
<dbReference type="FunCoup" id="A0A674N3H5">
    <property type="interactions" value="1247"/>
</dbReference>
<evidence type="ECO:0000259" key="10">
    <source>
        <dbReference type="PROSITE" id="PS50958"/>
    </source>
</evidence>
<dbReference type="InterPro" id="IPR051298">
    <property type="entry name" value="Heme_transport/Cell_adhesion"/>
</dbReference>
<evidence type="ECO:0000256" key="9">
    <source>
        <dbReference type="SAM" id="SignalP"/>
    </source>
</evidence>
<feature type="compositionally biased region" description="Basic residues" evidence="8">
    <location>
        <begin position="358"/>
        <end position="376"/>
    </location>
</feature>
<dbReference type="GO" id="GO:0005615">
    <property type="term" value="C:extracellular space"/>
    <property type="evidence" value="ECO:0007669"/>
    <property type="project" value="TreeGrafter"/>
</dbReference>
<comment type="subcellular location">
    <subcellularLocation>
        <location evidence="1">Secreted</location>
    </subcellularLocation>
</comment>
<dbReference type="InterPro" id="IPR036375">
    <property type="entry name" value="Hemopexin-like_dom_sf"/>
</dbReference>
<dbReference type="GO" id="GO:0006955">
    <property type="term" value="P:immune response"/>
    <property type="evidence" value="ECO:0007669"/>
    <property type="project" value="InterPro"/>
</dbReference>
<feature type="repeat" description="Hemopexin" evidence="7">
    <location>
        <begin position="240"/>
        <end position="300"/>
    </location>
</feature>
<feature type="repeat" description="Hemopexin" evidence="7">
    <location>
        <begin position="400"/>
        <end position="451"/>
    </location>
</feature>
<dbReference type="PRINTS" id="PR00022">
    <property type="entry name" value="SOMATOMEDINB"/>
</dbReference>